<reference evidence="3 4" key="1">
    <citation type="submission" date="2018-07" db="EMBL/GenBank/DDBJ databases">
        <title>Genomic Encyclopedia of Type Strains, Phase III (KMG-III): the genomes of soil and plant-associated and newly described type strains.</title>
        <authorList>
            <person name="Whitman W."/>
        </authorList>
    </citation>
    <scope>NUCLEOTIDE SEQUENCE [LARGE SCALE GENOMIC DNA]</scope>
    <source>
        <strain evidence="3 4">CECT 7506</strain>
    </source>
</reference>
<dbReference type="InterPro" id="IPR011042">
    <property type="entry name" value="6-blade_b-propeller_TolB-like"/>
</dbReference>
<evidence type="ECO:0000313" key="4">
    <source>
        <dbReference type="Proteomes" id="UP000252415"/>
    </source>
</evidence>
<keyword evidence="1" id="KW-0732">Signal</keyword>
<evidence type="ECO:0000313" key="3">
    <source>
        <dbReference type="EMBL" id="RCW49503.1"/>
    </source>
</evidence>
<proteinExistence type="predicted"/>
<gene>
    <name evidence="3" type="ORF">DFP97_104161</name>
</gene>
<dbReference type="OrthoDB" id="9803927at2"/>
<dbReference type="AlphaFoldDB" id="A0A368W3U4"/>
<dbReference type="Gene3D" id="2.120.10.30">
    <property type="entry name" value="TolB, C-terminal domain"/>
    <property type="match status" value="1"/>
</dbReference>
<dbReference type="RefSeq" id="WP_114379419.1">
    <property type="nucleotide sequence ID" value="NZ_QPJD01000004.1"/>
</dbReference>
<organism evidence="3 4">
    <name type="scientific">Paenibacillus prosopidis</name>
    <dbReference type="NCBI Taxonomy" id="630520"/>
    <lineage>
        <taxon>Bacteria</taxon>
        <taxon>Bacillati</taxon>
        <taxon>Bacillota</taxon>
        <taxon>Bacilli</taxon>
        <taxon>Bacillales</taxon>
        <taxon>Paenibacillaceae</taxon>
        <taxon>Paenibacillus</taxon>
    </lineage>
</organism>
<accession>A0A368W3U4</accession>
<keyword evidence="4" id="KW-1185">Reference proteome</keyword>
<dbReference type="PANTHER" id="PTHR37957:SF1">
    <property type="entry name" value="PHYTASE-LIKE DOMAIN-CONTAINING PROTEIN"/>
    <property type="match status" value="1"/>
</dbReference>
<dbReference type="PANTHER" id="PTHR37957">
    <property type="entry name" value="BLR7070 PROTEIN"/>
    <property type="match status" value="1"/>
</dbReference>
<dbReference type="EMBL" id="QPJD01000004">
    <property type="protein sequence ID" value="RCW49503.1"/>
    <property type="molecule type" value="Genomic_DNA"/>
</dbReference>
<dbReference type="InterPro" id="IPR027372">
    <property type="entry name" value="Phytase-like_dom"/>
</dbReference>
<dbReference type="Proteomes" id="UP000252415">
    <property type="component" value="Unassembled WGS sequence"/>
</dbReference>
<dbReference type="Pfam" id="PF13449">
    <property type="entry name" value="Phytase-like"/>
    <property type="match status" value="1"/>
</dbReference>
<sequence length="455" mass="49432">MKRFLIPLSTAALTITLFVGGASAKSNVEVEKFTVGVNSDLFAQPHESIADEYPFGFVGGFGSALALKSYDKKTGEMEFYALTDRGPNGDAPTYLENGQASASKFFLSPDFNPQIGILKISNGKAQINDSIPLKNKNQSPITGLPLAPGLTGSSLEVPLLPTMDKLNFDNNGLDPEGIAVDKQGNFWISDEYGPFIAKFSKTGKLIEKYQPGAGLPEVLKYRIPNRGMEGLSISPSGKVFSAVQSILDVNGETSNALFTRIVLFDPKTKETKMYAYPVDKTIYKKSNALKIGDIFAISDSKLLVIEQGKDANGVMRTVVNLVDLSKATDLTGKTINGKELETISDPAVLKNINMADTKEILNLREYGWDMEKAEGLTLLPDGNTIAIVNDNDFGAAVSTDNGEDITDLSYDSATKQWSLDSQAIPTNVQFSVNSPTDRKNVIWLFTISDLHKQLK</sequence>
<dbReference type="SUPFAM" id="SSF63829">
    <property type="entry name" value="Calcium-dependent phosphotriesterase"/>
    <property type="match status" value="1"/>
</dbReference>
<comment type="caution">
    <text evidence="3">The sequence shown here is derived from an EMBL/GenBank/DDBJ whole genome shotgun (WGS) entry which is preliminary data.</text>
</comment>
<name>A0A368W3U4_9BACL</name>
<evidence type="ECO:0000259" key="2">
    <source>
        <dbReference type="Pfam" id="PF13449"/>
    </source>
</evidence>
<feature type="domain" description="Phytase-like" evidence="2">
    <location>
        <begin position="59"/>
        <end position="393"/>
    </location>
</feature>
<evidence type="ECO:0000256" key="1">
    <source>
        <dbReference type="SAM" id="SignalP"/>
    </source>
</evidence>
<feature type="signal peptide" evidence="1">
    <location>
        <begin position="1"/>
        <end position="24"/>
    </location>
</feature>
<protein>
    <submittedName>
        <fullName evidence="3">Phytase-like protein with esterase activity</fullName>
    </submittedName>
</protein>
<feature type="chain" id="PRO_5016917510" evidence="1">
    <location>
        <begin position="25"/>
        <end position="455"/>
    </location>
</feature>